<proteinExistence type="predicted"/>
<name>A0A9N7YGR9_PLEPL</name>
<sequence>MTSTGDDEDDDDDDDEDDASTLPPTGSSISVADRTRLDRLSKRASSRNPVEVVGQRRIKAKLSYLMHTEFQPLMTTSHHRAALSTTDRSSQSLLPQLDTRATSSLTPSGRDAASAPLDAASSVAEHRHRAASITHNCPLKPVHHQTKPPSCVSTRRELSPSVQWTCTIAPSAETEEHTQYHQPCTSS</sequence>
<feature type="compositionally biased region" description="Acidic residues" evidence="1">
    <location>
        <begin position="1"/>
        <end position="19"/>
    </location>
</feature>
<dbReference type="Proteomes" id="UP001153269">
    <property type="component" value="Unassembled WGS sequence"/>
</dbReference>
<comment type="caution">
    <text evidence="2">The sequence shown here is derived from an EMBL/GenBank/DDBJ whole genome shotgun (WGS) entry which is preliminary data.</text>
</comment>
<protein>
    <submittedName>
        <fullName evidence="2">Uncharacterized protein</fullName>
    </submittedName>
</protein>
<gene>
    <name evidence="2" type="ORF">PLEPLA_LOCUS14011</name>
</gene>
<dbReference type="AlphaFoldDB" id="A0A9N7YGR9"/>
<accession>A0A9N7YGR9</accession>
<evidence type="ECO:0000313" key="3">
    <source>
        <dbReference type="Proteomes" id="UP001153269"/>
    </source>
</evidence>
<evidence type="ECO:0000256" key="1">
    <source>
        <dbReference type="SAM" id="MobiDB-lite"/>
    </source>
</evidence>
<keyword evidence="3" id="KW-1185">Reference proteome</keyword>
<evidence type="ECO:0000313" key="2">
    <source>
        <dbReference type="EMBL" id="CAB1426077.1"/>
    </source>
</evidence>
<organism evidence="2 3">
    <name type="scientific">Pleuronectes platessa</name>
    <name type="common">European plaice</name>
    <dbReference type="NCBI Taxonomy" id="8262"/>
    <lineage>
        <taxon>Eukaryota</taxon>
        <taxon>Metazoa</taxon>
        <taxon>Chordata</taxon>
        <taxon>Craniata</taxon>
        <taxon>Vertebrata</taxon>
        <taxon>Euteleostomi</taxon>
        <taxon>Actinopterygii</taxon>
        <taxon>Neopterygii</taxon>
        <taxon>Teleostei</taxon>
        <taxon>Neoteleostei</taxon>
        <taxon>Acanthomorphata</taxon>
        <taxon>Carangaria</taxon>
        <taxon>Pleuronectiformes</taxon>
        <taxon>Pleuronectoidei</taxon>
        <taxon>Pleuronectidae</taxon>
        <taxon>Pleuronectes</taxon>
    </lineage>
</organism>
<reference evidence="2" key="1">
    <citation type="submission" date="2020-03" db="EMBL/GenBank/DDBJ databases">
        <authorList>
            <person name="Weist P."/>
        </authorList>
    </citation>
    <scope>NUCLEOTIDE SEQUENCE</scope>
</reference>
<feature type="region of interest" description="Disordered" evidence="1">
    <location>
        <begin position="1"/>
        <end position="52"/>
    </location>
</feature>
<dbReference type="EMBL" id="CADEAL010000857">
    <property type="protein sequence ID" value="CAB1426077.1"/>
    <property type="molecule type" value="Genomic_DNA"/>
</dbReference>